<dbReference type="Pfam" id="PF02781">
    <property type="entry name" value="G6PD_C"/>
    <property type="match status" value="1"/>
</dbReference>
<name>A0ABM8YX66_9PROT</name>
<feature type="domain" description="Glucose-6-phosphate dehydrogenase C-terminal" evidence="1">
    <location>
        <begin position="1"/>
        <end position="54"/>
    </location>
</feature>
<keyword evidence="3" id="KW-1185">Reference proteome</keyword>
<organism evidence="2 3">
    <name type="scientific">Candidatus Nitrotoga arctica</name>
    <dbReference type="NCBI Taxonomy" id="453162"/>
    <lineage>
        <taxon>Bacteria</taxon>
        <taxon>Pseudomonadati</taxon>
        <taxon>Pseudomonadota</taxon>
        <taxon>Betaproteobacteria</taxon>
        <taxon>Nitrosomonadales</taxon>
        <taxon>Gallionellaceae</taxon>
        <taxon>Candidatus Nitrotoga</taxon>
    </lineage>
</organism>
<dbReference type="SUPFAM" id="SSF55347">
    <property type="entry name" value="Glyceraldehyde-3-phosphate dehydrogenase-like, C-terminal domain"/>
    <property type="match status" value="1"/>
</dbReference>
<dbReference type="Proteomes" id="UP000839052">
    <property type="component" value="Chromosome"/>
</dbReference>
<protein>
    <recommendedName>
        <fullName evidence="1">Glucose-6-phosphate dehydrogenase C-terminal domain-containing protein</fullName>
    </recommendedName>
</protein>
<sequence length="64" mass="6839">MAGNGALFTREDAVEAAWAVVDPVLDTHHRAHPYKPGSWGPKQADALIAADGNWHNPIPVKAAK</sequence>
<evidence type="ECO:0000313" key="3">
    <source>
        <dbReference type="Proteomes" id="UP000839052"/>
    </source>
</evidence>
<gene>
    <name evidence="2" type="ORF">NTG6680_0801</name>
</gene>
<accession>A0ABM8YX66</accession>
<dbReference type="Gene3D" id="3.30.360.10">
    <property type="entry name" value="Dihydrodipicolinate Reductase, domain 2"/>
    <property type="match status" value="1"/>
</dbReference>
<dbReference type="EMBL" id="OU912926">
    <property type="protein sequence ID" value="CAG9932054.1"/>
    <property type="molecule type" value="Genomic_DNA"/>
</dbReference>
<evidence type="ECO:0000259" key="1">
    <source>
        <dbReference type="Pfam" id="PF02781"/>
    </source>
</evidence>
<reference evidence="2 3" key="1">
    <citation type="submission" date="2021-10" db="EMBL/GenBank/DDBJ databases">
        <authorList>
            <person name="Koch H."/>
        </authorList>
    </citation>
    <scope>NUCLEOTIDE SEQUENCE [LARGE SCALE GENOMIC DNA]</scope>
    <source>
        <strain evidence="2">6680</strain>
    </source>
</reference>
<evidence type="ECO:0000313" key="2">
    <source>
        <dbReference type="EMBL" id="CAG9932054.1"/>
    </source>
</evidence>
<dbReference type="InterPro" id="IPR022675">
    <property type="entry name" value="G6P_DH_C"/>
</dbReference>
<proteinExistence type="predicted"/>